<evidence type="ECO:0000313" key="2">
    <source>
        <dbReference type="Proteomes" id="UP000266841"/>
    </source>
</evidence>
<protein>
    <submittedName>
        <fullName evidence="1">Uncharacterized protein</fullName>
    </submittedName>
</protein>
<organism evidence="1 2">
    <name type="scientific">Thalassiosira oceanica</name>
    <name type="common">Marine diatom</name>
    <dbReference type="NCBI Taxonomy" id="159749"/>
    <lineage>
        <taxon>Eukaryota</taxon>
        <taxon>Sar</taxon>
        <taxon>Stramenopiles</taxon>
        <taxon>Ochrophyta</taxon>
        <taxon>Bacillariophyta</taxon>
        <taxon>Coscinodiscophyceae</taxon>
        <taxon>Thalassiosirophycidae</taxon>
        <taxon>Thalassiosirales</taxon>
        <taxon>Thalassiosiraceae</taxon>
        <taxon>Thalassiosira</taxon>
    </lineage>
</organism>
<dbReference type="EMBL" id="AGNL01015063">
    <property type="protein sequence ID" value="EJK66336.1"/>
    <property type="molecule type" value="Genomic_DNA"/>
</dbReference>
<gene>
    <name evidence="1" type="ORF">THAOC_12753</name>
</gene>
<dbReference type="AlphaFoldDB" id="K0SZ71"/>
<proteinExistence type="predicted"/>
<dbReference type="Proteomes" id="UP000266841">
    <property type="component" value="Unassembled WGS sequence"/>
</dbReference>
<name>K0SZ71_THAOC</name>
<accession>K0SZ71</accession>
<keyword evidence="2" id="KW-1185">Reference proteome</keyword>
<reference evidence="1 2" key="1">
    <citation type="journal article" date="2012" name="Genome Biol.">
        <title>Genome and low-iron response of an oceanic diatom adapted to chronic iron limitation.</title>
        <authorList>
            <person name="Lommer M."/>
            <person name="Specht M."/>
            <person name="Roy A.S."/>
            <person name="Kraemer L."/>
            <person name="Andreson R."/>
            <person name="Gutowska M.A."/>
            <person name="Wolf J."/>
            <person name="Bergner S.V."/>
            <person name="Schilhabel M.B."/>
            <person name="Klostermeier U.C."/>
            <person name="Beiko R.G."/>
            <person name="Rosenstiel P."/>
            <person name="Hippler M."/>
            <person name="Laroche J."/>
        </authorList>
    </citation>
    <scope>NUCLEOTIDE SEQUENCE [LARGE SCALE GENOMIC DNA]</scope>
    <source>
        <strain evidence="1 2">CCMP1005</strain>
    </source>
</reference>
<sequence>MMNQHHANLGAEAFAIFEKKLASEIANENVPIRKNIALRSDSIYAHINSIELRSLDGLIVIPFEGLDKAVDVPGGRHIRCNRRPGPVYLDIPLSKLARGEETKLFVSKQCACHFPRESFEPTLCISDIDTEKACFNMNLLDDGGSVAIFGKVSNLSSEDFQSVVDDNETPGAYGPIESMLSMDPDFEFTSPNAIFEPTHVQILVINIGHPGILKSLRLLRQPVGRNEDDDDLYQQRKLVFSVTSNPHNLMLNEKNRMLKLEQIRLDDLQDIIESIELSDGEGNSICELMNRGIRPEGGALSVLLSPSVRELFSMENLHEMRLSVSGVLLQKTSVSVHPHTDSGTQFFQLYIEYDVGVTLIGNLDFGSEVTERLFQYMTDTFFPRFIQNLLEGKGTSIPFQRPFTLMTVYFNDSWTDVLGKIHALLPRTVLTF</sequence>
<evidence type="ECO:0000313" key="1">
    <source>
        <dbReference type="EMBL" id="EJK66336.1"/>
    </source>
</evidence>
<comment type="caution">
    <text evidence="1">The sequence shown here is derived from an EMBL/GenBank/DDBJ whole genome shotgun (WGS) entry which is preliminary data.</text>
</comment>